<name>A0A504Z8K3_FASGI</name>
<dbReference type="GO" id="GO:0046872">
    <property type="term" value="F:metal ion binding"/>
    <property type="evidence" value="ECO:0007669"/>
    <property type="project" value="InterPro"/>
</dbReference>
<dbReference type="OrthoDB" id="952271at2759"/>
<dbReference type="Proteomes" id="UP000316759">
    <property type="component" value="Unassembled WGS sequence"/>
</dbReference>
<dbReference type="InterPro" id="IPR011249">
    <property type="entry name" value="Metalloenz_LuxS/M16"/>
</dbReference>
<dbReference type="STRING" id="46835.A0A504Z8K3"/>
<proteinExistence type="predicted"/>
<dbReference type="EMBL" id="SUNJ01001144">
    <property type="protein sequence ID" value="TPP67037.1"/>
    <property type="molecule type" value="Genomic_DNA"/>
</dbReference>
<protein>
    <submittedName>
        <fullName evidence="1">Uncharacterized protein</fullName>
    </submittedName>
</protein>
<organism evidence="1 2">
    <name type="scientific">Fasciola gigantica</name>
    <name type="common">Giant liver fluke</name>
    <dbReference type="NCBI Taxonomy" id="46835"/>
    <lineage>
        <taxon>Eukaryota</taxon>
        <taxon>Metazoa</taxon>
        <taxon>Spiralia</taxon>
        <taxon>Lophotrochozoa</taxon>
        <taxon>Platyhelminthes</taxon>
        <taxon>Trematoda</taxon>
        <taxon>Digenea</taxon>
        <taxon>Plagiorchiida</taxon>
        <taxon>Echinostomata</taxon>
        <taxon>Echinostomatoidea</taxon>
        <taxon>Fasciolidae</taxon>
        <taxon>Fasciola</taxon>
    </lineage>
</organism>
<dbReference type="SUPFAM" id="SSF63411">
    <property type="entry name" value="LuxS/MPP-like metallohydrolase"/>
    <property type="match status" value="1"/>
</dbReference>
<reference evidence="1 2" key="1">
    <citation type="submission" date="2019-04" db="EMBL/GenBank/DDBJ databases">
        <title>Annotation for the trematode Fasciola gigantica.</title>
        <authorList>
            <person name="Choi Y.-J."/>
        </authorList>
    </citation>
    <scope>NUCLEOTIDE SEQUENCE [LARGE SCALE GENOMIC DNA]</scope>
    <source>
        <strain evidence="1">Uganda_cow_1</strain>
    </source>
</reference>
<dbReference type="AlphaFoldDB" id="A0A504Z8K3"/>
<gene>
    <name evidence="1" type="ORF">FGIG_08540</name>
</gene>
<evidence type="ECO:0000313" key="2">
    <source>
        <dbReference type="Proteomes" id="UP000316759"/>
    </source>
</evidence>
<keyword evidence="2" id="KW-1185">Reference proteome</keyword>
<dbReference type="Gene3D" id="3.30.830.10">
    <property type="entry name" value="Metalloenzyme, LuxS/M16 peptidase-like"/>
    <property type="match status" value="1"/>
</dbReference>
<evidence type="ECO:0000313" key="1">
    <source>
        <dbReference type="EMBL" id="TPP67037.1"/>
    </source>
</evidence>
<accession>A0A504Z8K3</accession>
<comment type="caution">
    <text evidence="1">The sequence shown here is derived from an EMBL/GenBank/DDBJ whole genome shotgun (WGS) entry which is preliminary data.</text>
</comment>
<sequence>MKLNLHPPPSPRYNIHTMDNNVFLSLCGPTEHLREFYSSLIKNVFMLCTKMDLDQFDERRKRVQTFIDHAKVSPEQLADNILQFLTKNPAFLFTDQLNDFPKLTIADLMAFSSQLLCQLSVNMYVAGTVSEEMAALSFAPGTYHYKMDGQSTDSLNGTYYFVRYSICLRGDALAEACNRVLVVRSDSNRFHCY</sequence>